<name>A0A3D4VEW4_9BACT</name>
<dbReference type="EMBL" id="DPIY01000012">
    <property type="protein sequence ID" value="HCT58887.1"/>
    <property type="molecule type" value="Genomic_DNA"/>
</dbReference>
<gene>
    <name evidence="2" type="ORF">DGD08_16930</name>
</gene>
<feature type="chain" id="PRO_5017692620" description="YncE family protein" evidence="1">
    <location>
        <begin position="42"/>
        <end position="354"/>
    </location>
</feature>
<organism evidence="2 3">
    <name type="scientific">Gemmatimonas aurantiaca</name>
    <dbReference type="NCBI Taxonomy" id="173480"/>
    <lineage>
        <taxon>Bacteria</taxon>
        <taxon>Pseudomonadati</taxon>
        <taxon>Gemmatimonadota</taxon>
        <taxon>Gemmatimonadia</taxon>
        <taxon>Gemmatimonadales</taxon>
        <taxon>Gemmatimonadaceae</taxon>
        <taxon>Gemmatimonas</taxon>
    </lineage>
</organism>
<dbReference type="PANTHER" id="PTHR47197">
    <property type="entry name" value="PROTEIN NIRF"/>
    <property type="match status" value="1"/>
</dbReference>
<evidence type="ECO:0000256" key="1">
    <source>
        <dbReference type="SAM" id="SignalP"/>
    </source>
</evidence>
<dbReference type="SUPFAM" id="SSF51004">
    <property type="entry name" value="C-terminal (heme d1) domain of cytochrome cd1-nitrite reductase"/>
    <property type="match status" value="1"/>
</dbReference>
<evidence type="ECO:0000313" key="2">
    <source>
        <dbReference type="EMBL" id="HCT58887.1"/>
    </source>
</evidence>
<dbReference type="Gene3D" id="2.130.10.10">
    <property type="entry name" value="YVTN repeat-like/Quinoprotein amine dehydrogenase"/>
    <property type="match status" value="2"/>
</dbReference>
<accession>A0A3D4VEW4</accession>
<keyword evidence="1" id="KW-0732">Signal</keyword>
<dbReference type="InterPro" id="IPR011048">
    <property type="entry name" value="Haem_d1_sf"/>
</dbReference>
<evidence type="ECO:0008006" key="4">
    <source>
        <dbReference type="Google" id="ProtNLM"/>
    </source>
</evidence>
<evidence type="ECO:0000313" key="3">
    <source>
        <dbReference type="Proteomes" id="UP000264071"/>
    </source>
</evidence>
<reference evidence="2 3" key="1">
    <citation type="journal article" date="2018" name="Nat. Biotechnol.">
        <title>A standardized bacterial taxonomy based on genome phylogeny substantially revises the tree of life.</title>
        <authorList>
            <person name="Parks D.H."/>
            <person name="Chuvochina M."/>
            <person name="Waite D.W."/>
            <person name="Rinke C."/>
            <person name="Skarshewski A."/>
            <person name="Chaumeil P.A."/>
            <person name="Hugenholtz P."/>
        </authorList>
    </citation>
    <scope>NUCLEOTIDE SEQUENCE [LARGE SCALE GENOMIC DNA]</scope>
    <source>
        <strain evidence="2">UBA8844</strain>
    </source>
</reference>
<feature type="signal peptide" evidence="1">
    <location>
        <begin position="1"/>
        <end position="41"/>
    </location>
</feature>
<dbReference type="InterPro" id="IPR051200">
    <property type="entry name" value="Host-pathogen_enzymatic-act"/>
</dbReference>
<proteinExistence type="predicted"/>
<protein>
    <recommendedName>
        <fullName evidence="4">YncE family protein</fullName>
    </recommendedName>
</protein>
<dbReference type="AlphaFoldDB" id="A0A3D4VEW4"/>
<sequence length="354" mass="37394">MYLTRPPMPPSQSLPRRATVTMAMAALTASLCALLPQALMAQAPAGMRGTLVVTNKTPGTATIIDVASGRTLATLPTGHGPHEIVLTHDGRTAIVTDYGTGPQPGSTLTFIDVPSKRVTRTAPLGEYRRPHGLVLLPGDSLVAVTSEANRALLLVRVATGEIAKVIPTEQNGSHMVGITADGTRGWTGNMGSHTVSELDLVAGKSLRTIAVPAQPEAINVTPDGREVWVGSNATGFVSVVDTRTGAVSTAAEGFGWPYRVLYSPDNRLVVMPDLRKEELRFIDRASRKELGRLTLTGKAPQGIIFSPDGKYVFLSYSQDATVAIIDVAARKVLGEIKAGETPDGVVYTPNVTTP</sequence>
<dbReference type="InterPro" id="IPR015943">
    <property type="entry name" value="WD40/YVTN_repeat-like_dom_sf"/>
</dbReference>
<dbReference type="Proteomes" id="UP000264071">
    <property type="component" value="Unassembled WGS sequence"/>
</dbReference>
<dbReference type="PANTHER" id="PTHR47197:SF3">
    <property type="entry name" value="DIHYDRO-HEME D1 DEHYDROGENASE"/>
    <property type="match status" value="1"/>
</dbReference>
<comment type="caution">
    <text evidence="2">The sequence shown here is derived from an EMBL/GenBank/DDBJ whole genome shotgun (WGS) entry which is preliminary data.</text>
</comment>